<dbReference type="PANTHER" id="PTHR20941:SF8">
    <property type="entry name" value="INACTIVE DIHYDROPTEROATE SYNTHASE 2"/>
    <property type="match status" value="1"/>
</dbReference>
<comment type="subunit">
    <text evidence="2">Homodimer.</text>
</comment>
<comment type="function">
    <text evidence="3">Has very low affinity for the DHPS substrate 6-hydroxymethyl-7,8-dihydropterin-pyrophosphate, but can bind the inhibitor dapsone. Seems to lack dihydropteroate synthase activity, and does probably not function in folate metabolism.</text>
</comment>
<comment type="cofactor">
    <cofactor evidence="4">
        <name>Mg(2+)</name>
        <dbReference type="ChEBI" id="CHEBI:18420"/>
    </cofactor>
</comment>
<evidence type="ECO:0000313" key="7">
    <source>
        <dbReference type="Proteomes" id="UP000680750"/>
    </source>
</evidence>
<dbReference type="InterPro" id="IPR045031">
    <property type="entry name" value="DHP_synth-like"/>
</dbReference>
<accession>A0A810KZ79</accession>
<gene>
    <name evidence="6" type="ORF">Asera_23450</name>
</gene>
<name>A0A810KZ79_9ACTN</name>
<keyword evidence="4" id="KW-0808">Transferase</keyword>
<feature type="domain" description="Pterin-binding" evidence="5">
    <location>
        <begin position="18"/>
        <end position="271"/>
    </location>
</feature>
<evidence type="ECO:0000256" key="2">
    <source>
        <dbReference type="ARBA" id="ARBA00011738"/>
    </source>
</evidence>
<keyword evidence="4" id="KW-0479">Metal-binding</keyword>
<dbReference type="InterPro" id="IPR006390">
    <property type="entry name" value="DHP_synth_dom"/>
</dbReference>
<reference evidence="6" key="1">
    <citation type="submission" date="2020-08" db="EMBL/GenBank/DDBJ databases">
        <title>Whole genome shotgun sequence of Actinocatenispora sera NBRC 101916.</title>
        <authorList>
            <person name="Komaki H."/>
            <person name="Tamura T."/>
        </authorList>
    </citation>
    <scope>NUCLEOTIDE SEQUENCE</scope>
    <source>
        <strain evidence="6">NBRC 101916</strain>
    </source>
</reference>
<dbReference type="PROSITE" id="PS00792">
    <property type="entry name" value="DHPS_1"/>
    <property type="match status" value="1"/>
</dbReference>
<dbReference type="PROSITE" id="PS50972">
    <property type="entry name" value="PTERIN_BINDING"/>
    <property type="match status" value="1"/>
</dbReference>
<dbReference type="AlphaFoldDB" id="A0A810KZ79"/>
<evidence type="ECO:0000259" key="5">
    <source>
        <dbReference type="PROSITE" id="PS50972"/>
    </source>
</evidence>
<dbReference type="Gene3D" id="3.20.20.20">
    <property type="entry name" value="Dihydropteroate synthase-like"/>
    <property type="match status" value="1"/>
</dbReference>
<comment type="function">
    <text evidence="4">Catalyzes the condensation of para-aminobenzoate (pABA) with 6-hydroxymethyl-7,8-dihydropterin diphosphate (DHPt-PP) to form 7,8-dihydropteroate (H2Pte), the immediate precursor of folate derivatives.</text>
</comment>
<dbReference type="PROSITE" id="PS00793">
    <property type="entry name" value="DHPS_2"/>
    <property type="match status" value="1"/>
</dbReference>
<dbReference type="GO" id="GO:0046872">
    <property type="term" value="F:metal ion binding"/>
    <property type="evidence" value="ECO:0007669"/>
    <property type="project" value="UniProtKB-KW"/>
</dbReference>
<proteinExistence type="inferred from homology"/>
<keyword evidence="4" id="KW-0289">Folate biosynthesis</keyword>
<evidence type="ECO:0000313" key="6">
    <source>
        <dbReference type="EMBL" id="BCJ28237.1"/>
    </source>
</evidence>
<dbReference type="EC" id="2.5.1.15" evidence="4"/>
<dbReference type="SUPFAM" id="SSF51717">
    <property type="entry name" value="Dihydropteroate synthetase-like"/>
    <property type="match status" value="1"/>
</dbReference>
<evidence type="ECO:0000256" key="4">
    <source>
        <dbReference type="RuleBase" id="RU361205"/>
    </source>
</evidence>
<dbReference type="GO" id="GO:0046656">
    <property type="term" value="P:folic acid biosynthetic process"/>
    <property type="evidence" value="ECO:0007669"/>
    <property type="project" value="UniProtKB-KW"/>
</dbReference>
<comment type="pathway">
    <text evidence="4">Cofactor biosynthesis; tetrahydrofolate biosynthesis; 7,8-dihydrofolate from 2-amino-4-hydroxy-6-hydroxymethyl-7,8-dihydropteridine diphosphate and 4-aminobenzoate: step 1/2.</text>
</comment>
<sequence length="290" mass="30910">MDSGPVRLGRRTFEPTELAVMAIINRTPDSFFDQGATFGTEAALAAVDRAVQEGADIVDIGGVKAGPGQVVDAEEEIRRIVPFVATIRARHPDLVISVDTWRAEVARQAVEAGADLLNDAWAGADPRLAEVAAETGVGLVCSHTGGLPPRTRPHRPAYDDVVADVLDTVTRLADRAVALGVRRDGILIDPAHDFGKNTRHSLELTRRLDELAGTGWPVLVALSNKDFVGESLDVPVAGRLSGTLAASVVSAWLGARFFRAHQVRATRQALDMVATIRGDRQPAAARRGLA</sequence>
<dbReference type="FunFam" id="3.20.20.20:FF:000008">
    <property type="entry name" value="Dihydropteroate synthase"/>
    <property type="match status" value="1"/>
</dbReference>
<evidence type="ECO:0000256" key="3">
    <source>
        <dbReference type="ARBA" id="ARBA00058850"/>
    </source>
</evidence>
<dbReference type="InterPro" id="IPR011005">
    <property type="entry name" value="Dihydropteroate_synth-like_sf"/>
</dbReference>
<dbReference type="Proteomes" id="UP000680750">
    <property type="component" value="Chromosome"/>
</dbReference>
<dbReference type="InterPro" id="IPR000489">
    <property type="entry name" value="Pterin-binding_dom"/>
</dbReference>
<dbReference type="GO" id="GO:0004156">
    <property type="term" value="F:dihydropteroate synthase activity"/>
    <property type="evidence" value="ECO:0007669"/>
    <property type="project" value="UniProtKB-EC"/>
</dbReference>
<organism evidence="6 7">
    <name type="scientific">Actinocatenispora sera</name>
    <dbReference type="NCBI Taxonomy" id="390989"/>
    <lineage>
        <taxon>Bacteria</taxon>
        <taxon>Bacillati</taxon>
        <taxon>Actinomycetota</taxon>
        <taxon>Actinomycetes</taxon>
        <taxon>Micromonosporales</taxon>
        <taxon>Micromonosporaceae</taxon>
        <taxon>Actinocatenispora</taxon>
    </lineage>
</organism>
<dbReference type="Pfam" id="PF00809">
    <property type="entry name" value="Pterin_bind"/>
    <property type="match status" value="1"/>
</dbReference>
<dbReference type="EMBL" id="AP023354">
    <property type="protein sequence ID" value="BCJ28237.1"/>
    <property type="molecule type" value="Genomic_DNA"/>
</dbReference>
<protein>
    <recommendedName>
        <fullName evidence="4">Dihydropteroate synthase</fullName>
        <shortName evidence="4">DHPS</shortName>
        <ecNumber evidence="4">2.5.1.15</ecNumber>
    </recommendedName>
    <alternativeName>
        <fullName evidence="4">Dihydropteroate pyrophosphorylase</fullName>
    </alternativeName>
</protein>
<dbReference type="CDD" id="cd00739">
    <property type="entry name" value="DHPS"/>
    <property type="match status" value="1"/>
</dbReference>
<dbReference type="UniPathway" id="UPA00077">
    <property type="reaction ID" value="UER00156"/>
</dbReference>
<keyword evidence="7" id="KW-1185">Reference proteome</keyword>
<comment type="similarity">
    <text evidence="1 4">Belongs to the DHPS family.</text>
</comment>
<dbReference type="GO" id="GO:0046654">
    <property type="term" value="P:tetrahydrofolate biosynthetic process"/>
    <property type="evidence" value="ECO:0007669"/>
    <property type="project" value="UniProtKB-UniPathway"/>
</dbReference>
<dbReference type="GO" id="GO:0005829">
    <property type="term" value="C:cytosol"/>
    <property type="evidence" value="ECO:0007669"/>
    <property type="project" value="TreeGrafter"/>
</dbReference>
<keyword evidence="4" id="KW-0460">Magnesium</keyword>
<evidence type="ECO:0000256" key="1">
    <source>
        <dbReference type="ARBA" id="ARBA00009503"/>
    </source>
</evidence>
<dbReference type="PANTHER" id="PTHR20941">
    <property type="entry name" value="FOLATE SYNTHESIS PROTEINS"/>
    <property type="match status" value="1"/>
</dbReference>
<dbReference type="NCBIfam" id="TIGR01496">
    <property type="entry name" value="DHPS"/>
    <property type="match status" value="1"/>
</dbReference>
<dbReference type="KEGG" id="aser:Asera_23450"/>